<organism evidence="3 4">
    <name type="scientific">Fibrobacter succinogenes</name>
    <name type="common">Bacteroides succinogenes</name>
    <dbReference type="NCBI Taxonomy" id="833"/>
    <lineage>
        <taxon>Bacteria</taxon>
        <taxon>Pseudomonadati</taxon>
        <taxon>Fibrobacterota</taxon>
        <taxon>Fibrobacteria</taxon>
        <taxon>Fibrobacterales</taxon>
        <taxon>Fibrobacteraceae</taxon>
        <taxon>Fibrobacter</taxon>
    </lineage>
</organism>
<dbReference type="Pfam" id="PF06250">
    <property type="entry name" value="YhcG_C"/>
    <property type="match status" value="1"/>
</dbReference>
<evidence type="ECO:0000259" key="1">
    <source>
        <dbReference type="Pfam" id="PF06250"/>
    </source>
</evidence>
<evidence type="ECO:0000313" key="3">
    <source>
        <dbReference type="EMBL" id="SUQ24188.1"/>
    </source>
</evidence>
<evidence type="ECO:0000259" key="2">
    <source>
        <dbReference type="Pfam" id="PF17761"/>
    </source>
</evidence>
<dbReference type="InterPro" id="IPR011856">
    <property type="entry name" value="tRNA_endonuc-like_dom_sf"/>
</dbReference>
<dbReference type="RefSeq" id="WP_109572745.1">
    <property type="nucleotide sequence ID" value="NZ_UHJL01000002.1"/>
</dbReference>
<dbReference type="Gene3D" id="3.40.1350.10">
    <property type="match status" value="1"/>
</dbReference>
<reference evidence="3 4" key="1">
    <citation type="submission" date="2017-08" db="EMBL/GenBank/DDBJ databases">
        <authorList>
            <person name="de Groot N.N."/>
        </authorList>
    </citation>
    <scope>NUCLEOTIDE SEQUENCE [LARGE SCALE GENOMIC DNA]</scope>
    <source>
        <strain evidence="3 4">HM2</strain>
    </source>
</reference>
<gene>
    <name evidence="3" type="ORF">SAMN05661053_1582</name>
</gene>
<keyword evidence="3" id="KW-0255">Endonuclease</keyword>
<dbReference type="GO" id="GO:0004519">
    <property type="term" value="F:endonuclease activity"/>
    <property type="evidence" value="ECO:0007669"/>
    <property type="project" value="UniProtKB-KW"/>
</dbReference>
<keyword evidence="3" id="KW-0540">Nuclease</keyword>
<dbReference type="InterPro" id="IPR009362">
    <property type="entry name" value="YhcG_C"/>
</dbReference>
<sequence length="392" mass="45333">MRNRKIESHNIHIDSDYIEWITELKQRYRSAQVKAVIKVNAEKLQFNWLLGRDLVRKKAEERWGSGVVEQLSLDMQRDFPDADGFSVSNLWFMKKWYCFYTQKEAVQKLQRPVAELESEKLQQPVREFEKTKLHQVGAEMPAFFAGVPWGHHIAIITKCKSVDEALFYIKKTVEQGMSRAALINCIKADLYSHQGKIANNFTEKLPDLQSKLVQDVLKENYDFGFATVGHEIYDEAELEEALTKNVTDLLLEMGTGFAFIGRQKEVLVGGRSRKIDLMFYHIRLRCFVACELKAKPFEPEFVGKLNFYVNAVDELLKAPEDNPTIGLLICSNMDSTDVQWSFRGLGTPMGIATYNNIRIKDALPSKELLEERMRLLQKEMHTTKRLIRKKGE</sequence>
<protein>
    <submittedName>
        <fullName evidence="3">Predicted nuclease of restriction endonuclease-like (RecB) superfamily, DUF1016 family</fullName>
    </submittedName>
</protein>
<dbReference type="InterPro" id="IPR053148">
    <property type="entry name" value="PD-DEXK-like_domain"/>
</dbReference>
<evidence type="ECO:0000313" key="4">
    <source>
        <dbReference type="Proteomes" id="UP000255423"/>
    </source>
</evidence>
<dbReference type="Pfam" id="PF17761">
    <property type="entry name" value="DUF1016_N"/>
    <property type="match status" value="1"/>
</dbReference>
<name>A0A380S618_FIBSU</name>
<proteinExistence type="predicted"/>
<feature type="domain" description="YhcG N-terminal" evidence="2">
    <location>
        <begin position="23"/>
        <end position="192"/>
    </location>
</feature>
<dbReference type="PANTHER" id="PTHR30547">
    <property type="entry name" value="UNCHARACTERIZED PROTEIN YHCG-RELATED"/>
    <property type="match status" value="1"/>
</dbReference>
<keyword evidence="3" id="KW-0378">Hydrolase</keyword>
<feature type="domain" description="YhcG PDDEXK nuclease" evidence="1">
    <location>
        <begin position="215"/>
        <end position="365"/>
    </location>
</feature>
<dbReference type="EMBL" id="UHJL01000002">
    <property type="protein sequence ID" value="SUQ24188.1"/>
    <property type="molecule type" value="Genomic_DNA"/>
</dbReference>
<dbReference type="Proteomes" id="UP000255423">
    <property type="component" value="Unassembled WGS sequence"/>
</dbReference>
<dbReference type="AlphaFoldDB" id="A0A380S618"/>
<accession>A0A380S618</accession>
<dbReference type="InterPro" id="IPR041527">
    <property type="entry name" value="YhcG_N"/>
</dbReference>
<dbReference type="PANTHER" id="PTHR30547:SF0">
    <property type="entry name" value="BLR8175 PROTEIN"/>
    <property type="match status" value="1"/>
</dbReference>
<dbReference type="GO" id="GO:0003676">
    <property type="term" value="F:nucleic acid binding"/>
    <property type="evidence" value="ECO:0007669"/>
    <property type="project" value="InterPro"/>
</dbReference>